<keyword evidence="2" id="KW-0472">Membrane</keyword>
<proteinExistence type="predicted"/>
<name>A0A837DDT8_9PSEU</name>
<gene>
    <name evidence="3" type="ORF">MINT15_14160</name>
</gene>
<dbReference type="RefSeq" id="WP_052136233.1">
    <property type="nucleotide sequence ID" value="NZ_FOWS01000011.1"/>
</dbReference>
<accession>A0A837DDT8</accession>
<evidence type="ECO:0000256" key="1">
    <source>
        <dbReference type="SAM" id="MobiDB-lite"/>
    </source>
</evidence>
<feature type="transmembrane region" description="Helical" evidence="2">
    <location>
        <begin position="60"/>
        <end position="86"/>
    </location>
</feature>
<feature type="region of interest" description="Disordered" evidence="1">
    <location>
        <begin position="96"/>
        <end position="130"/>
    </location>
</feature>
<comment type="caution">
    <text evidence="3">The sequence shown here is derived from an EMBL/GenBank/DDBJ whole genome shotgun (WGS) entry which is preliminary data.</text>
</comment>
<dbReference type="OrthoDB" id="3638567at2"/>
<feature type="compositionally biased region" description="Polar residues" evidence="1">
    <location>
        <begin position="101"/>
        <end position="130"/>
    </location>
</feature>
<keyword evidence="2" id="KW-1133">Transmembrane helix</keyword>
<evidence type="ECO:0000313" key="3">
    <source>
        <dbReference type="EMBL" id="KHF44534.1"/>
    </source>
</evidence>
<protein>
    <submittedName>
        <fullName evidence="3">Uncharacterized protein</fullName>
    </submittedName>
</protein>
<dbReference type="AlphaFoldDB" id="A0A837DDT8"/>
<sequence>MTYPPQPGQPPYGQQPNGPYGTPSPGGFPQQGNQYPHPQALYGQQGGFNPQEPRKSKTGLIVGVSTAAVVLVAFLITGLVAPGFLLDADESTNDEKAAAAGSSTNTPTNPAGSGAVTSSDQTTPTSATDPVSVATNFLETVNAGDAAAAMELVCEQARSKTQPQVDIAVAGSARYSPVGELLEKQLQGGKAYAVEPTGTLNGAPVVGFLTLLKFDSSDNICVAAFAPDMANIQGVGPDEGSEEFLQQVNDALNAGDASALDGMMCRQPDEGAAQAVREAASFGGSFTMENADISEYFAHAEFTNSEDTIWVYVDYQHEDEGPEGFCVLRAQIK</sequence>
<evidence type="ECO:0000313" key="4">
    <source>
        <dbReference type="Proteomes" id="UP000030848"/>
    </source>
</evidence>
<organism evidence="3 4">
    <name type="scientific">Saccharomonospora viridis</name>
    <dbReference type="NCBI Taxonomy" id="1852"/>
    <lineage>
        <taxon>Bacteria</taxon>
        <taxon>Bacillati</taxon>
        <taxon>Actinomycetota</taxon>
        <taxon>Actinomycetes</taxon>
        <taxon>Pseudonocardiales</taxon>
        <taxon>Pseudonocardiaceae</taxon>
        <taxon>Saccharomonospora</taxon>
    </lineage>
</organism>
<feature type="compositionally biased region" description="Pro residues" evidence="1">
    <location>
        <begin position="1"/>
        <end position="10"/>
    </location>
</feature>
<dbReference type="EMBL" id="JRZE01000003">
    <property type="protein sequence ID" value="KHF44534.1"/>
    <property type="molecule type" value="Genomic_DNA"/>
</dbReference>
<feature type="region of interest" description="Disordered" evidence="1">
    <location>
        <begin position="1"/>
        <end position="54"/>
    </location>
</feature>
<keyword evidence="2" id="KW-0812">Transmembrane</keyword>
<feature type="compositionally biased region" description="Low complexity" evidence="1">
    <location>
        <begin position="11"/>
        <end position="23"/>
    </location>
</feature>
<evidence type="ECO:0000256" key="2">
    <source>
        <dbReference type="SAM" id="Phobius"/>
    </source>
</evidence>
<reference evidence="3 4" key="1">
    <citation type="submission" date="2014-10" db="EMBL/GenBank/DDBJ databases">
        <title>Genome sequence of Micropolyspora internatus JCM3315.</title>
        <authorList>
            <person name="Shin S.-K."/>
            <person name="Yi H."/>
        </authorList>
    </citation>
    <scope>NUCLEOTIDE SEQUENCE [LARGE SCALE GENOMIC DNA]</scope>
    <source>
        <strain evidence="3 4">JCM 3315</strain>
    </source>
</reference>
<dbReference type="Proteomes" id="UP000030848">
    <property type="component" value="Unassembled WGS sequence"/>
</dbReference>